<dbReference type="InterPro" id="IPR012338">
    <property type="entry name" value="Beta-lactam/transpept-like"/>
</dbReference>
<feature type="compositionally biased region" description="Pro residues" evidence="1">
    <location>
        <begin position="49"/>
        <end position="60"/>
    </location>
</feature>
<feature type="compositionally biased region" description="Polar residues" evidence="1">
    <location>
        <begin position="30"/>
        <end position="42"/>
    </location>
</feature>
<dbReference type="EMBL" id="QHKI01000003">
    <property type="protein sequence ID" value="RSM89492.1"/>
    <property type="molecule type" value="Genomic_DNA"/>
</dbReference>
<evidence type="ECO:0000313" key="2">
    <source>
        <dbReference type="EMBL" id="RSM89492.1"/>
    </source>
</evidence>
<protein>
    <recommendedName>
        <fullName evidence="4">Serine hydrolase</fullName>
    </recommendedName>
</protein>
<evidence type="ECO:0000313" key="3">
    <source>
        <dbReference type="Proteomes" id="UP000287547"/>
    </source>
</evidence>
<evidence type="ECO:0008006" key="4">
    <source>
        <dbReference type="Google" id="ProtNLM"/>
    </source>
</evidence>
<dbReference type="SUPFAM" id="SSF56601">
    <property type="entry name" value="beta-lactamase/transpeptidase-like"/>
    <property type="match status" value="1"/>
</dbReference>
<feature type="region of interest" description="Disordered" evidence="1">
    <location>
        <begin position="25"/>
        <end position="60"/>
    </location>
</feature>
<reference evidence="2 3" key="1">
    <citation type="submission" date="2018-05" db="EMBL/GenBank/DDBJ databases">
        <title>Evolution of GPA BGCs.</title>
        <authorList>
            <person name="Waglechner N."/>
            <person name="Wright G.D."/>
        </authorList>
    </citation>
    <scope>NUCLEOTIDE SEQUENCE [LARGE SCALE GENOMIC DNA]</scope>
    <source>
        <strain evidence="2 3">A82846</strain>
    </source>
</reference>
<evidence type="ECO:0000256" key="1">
    <source>
        <dbReference type="SAM" id="MobiDB-lite"/>
    </source>
</evidence>
<comment type="caution">
    <text evidence="2">The sequence shown here is derived from an EMBL/GenBank/DDBJ whole genome shotgun (WGS) entry which is preliminary data.</text>
</comment>
<proteinExistence type="predicted"/>
<gene>
    <name evidence="2" type="ORF">DMH04_05730</name>
</gene>
<dbReference type="Gene3D" id="3.40.710.10">
    <property type="entry name" value="DD-peptidase/beta-lactamase superfamily"/>
    <property type="match status" value="1"/>
</dbReference>
<name>A0A428ZN65_KIBAR</name>
<accession>A0A428ZN65</accession>
<sequence length="302" mass="31864">MAAAVTAAATLGLIGCAATKAGPEPLQELPLQTGSAEQSQVPSDGPAPVNAPPGNPAPPKIPLEKLDVQQVVREFSRNAAAAAVVVDHDAGTTLISQDADRQFYAGSLVKLLVGVDAITRTASSAATRREVIRMIEVSDDDICSHFWVQNGGGQAIIGRMSKLMGLQATEPPKTRAGQWGDTLITANDVVRIYDYILNDAPSVVRMALLGGLTGAAKYGADGFNQYFGIPAVLKEHRWAIKQAWTDNDQAVSVHTTGLIGGGGDDWQYTVILLTEHPRPQTYDVATRSVTSAARAVSSLLEP</sequence>
<dbReference type="AlphaFoldDB" id="A0A428ZN65"/>
<organism evidence="2 3">
    <name type="scientific">Kibdelosporangium aridum</name>
    <dbReference type="NCBI Taxonomy" id="2030"/>
    <lineage>
        <taxon>Bacteria</taxon>
        <taxon>Bacillati</taxon>
        <taxon>Actinomycetota</taxon>
        <taxon>Actinomycetes</taxon>
        <taxon>Pseudonocardiales</taxon>
        <taxon>Pseudonocardiaceae</taxon>
        <taxon>Kibdelosporangium</taxon>
    </lineage>
</organism>
<dbReference type="Proteomes" id="UP000287547">
    <property type="component" value="Unassembled WGS sequence"/>
</dbReference>